<sequence length="117" mass="13432">MEVVLKVTLRPLRSFTMAQPSKAEIQSMTKEPIEVLDDLADQVADEFEAYRQPDEFKDVSLVIENSDEEHPTLIVHVDREDAESLADRIDEFLREHGARTERERHSATDVRVLATVN</sequence>
<gene>
    <name evidence="1" type="ORF">GCM10008995_25170</name>
</gene>
<accession>A0A830ED74</accession>
<comment type="caution">
    <text evidence="1">The sequence shown here is derived from an EMBL/GenBank/DDBJ whole genome shotgun (WGS) entry which is preliminary data.</text>
</comment>
<dbReference type="EMBL" id="BMOC01000019">
    <property type="protein sequence ID" value="GGJ14241.1"/>
    <property type="molecule type" value="Genomic_DNA"/>
</dbReference>
<protein>
    <submittedName>
        <fullName evidence="1">Uncharacterized protein</fullName>
    </submittedName>
</protein>
<organism evidence="1 2">
    <name type="scientific">Halobellus salinus</name>
    <dbReference type="NCBI Taxonomy" id="931585"/>
    <lineage>
        <taxon>Archaea</taxon>
        <taxon>Methanobacteriati</taxon>
        <taxon>Methanobacteriota</taxon>
        <taxon>Stenosarchaea group</taxon>
        <taxon>Halobacteria</taxon>
        <taxon>Halobacteriales</taxon>
        <taxon>Haloferacaceae</taxon>
        <taxon>Halobellus</taxon>
    </lineage>
</organism>
<evidence type="ECO:0000313" key="1">
    <source>
        <dbReference type="EMBL" id="GGJ14241.1"/>
    </source>
</evidence>
<reference evidence="1" key="2">
    <citation type="submission" date="2020-09" db="EMBL/GenBank/DDBJ databases">
        <authorList>
            <person name="Sun Q."/>
            <person name="Ohkuma M."/>
        </authorList>
    </citation>
    <scope>NUCLEOTIDE SEQUENCE</scope>
    <source>
        <strain evidence="1">JCM 14359</strain>
    </source>
</reference>
<evidence type="ECO:0000313" key="2">
    <source>
        <dbReference type="Proteomes" id="UP000653099"/>
    </source>
</evidence>
<proteinExistence type="predicted"/>
<dbReference type="Proteomes" id="UP000653099">
    <property type="component" value="Unassembled WGS sequence"/>
</dbReference>
<keyword evidence="2" id="KW-1185">Reference proteome</keyword>
<dbReference type="AlphaFoldDB" id="A0A830ED74"/>
<name>A0A830ED74_9EURY</name>
<reference evidence="1" key="1">
    <citation type="journal article" date="2014" name="Int. J. Syst. Evol. Microbiol.">
        <title>Complete genome sequence of Corynebacterium casei LMG S-19264T (=DSM 44701T), isolated from a smear-ripened cheese.</title>
        <authorList>
            <consortium name="US DOE Joint Genome Institute (JGI-PGF)"/>
            <person name="Walter F."/>
            <person name="Albersmeier A."/>
            <person name="Kalinowski J."/>
            <person name="Ruckert C."/>
        </authorList>
    </citation>
    <scope>NUCLEOTIDE SEQUENCE</scope>
    <source>
        <strain evidence="1">JCM 14359</strain>
    </source>
</reference>